<dbReference type="SUPFAM" id="SSF52799">
    <property type="entry name" value="(Phosphotyrosine protein) phosphatases II"/>
    <property type="match status" value="1"/>
</dbReference>
<dbReference type="InterPro" id="IPR029021">
    <property type="entry name" value="Prot-tyrosine_phosphatase-like"/>
</dbReference>
<keyword evidence="3" id="KW-1185">Reference proteome</keyword>
<accession>A0ABV2H663</accession>
<dbReference type="RefSeq" id="WP_247243852.1">
    <property type="nucleotide sequence ID" value="NZ_JALJRA010000007.1"/>
</dbReference>
<evidence type="ECO:0000313" key="3">
    <source>
        <dbReference type="Proteomes" id="UP001549031"/>
    </source>
</evidence>
<reference evidence="2 3" key="1">
    <citation type="submission" date="2024-06" db="EMBL/GenBank/DDBJ databases">
        <title>Genomic Encyclopedia of Type Strains, Phase IV (KMG-IV): sequencing the most valuable type-strain genomes for metagenomic binning, comparative biology and taxonomic classification.</title>
        <authorList>
            <person name="Goeker M."/>
        </authorList>
    </citation>
    <scope>NUCLEOTIDE SEQUENCE [LARGE SCALE GENOMIC DNA]</scope>
    <source>
        <strain evidence="2 3">DSM 105042</strain>
    </source>
</reference>
<gene>
    <name evidence="2" type="ORF">ABID21_002155</name>
</gene>
<dbReference type="PROSITE" id="PS50056">
    <property type="entry name" value="TYR_PHOSPHATASE_2"/>
    <property type="match status" value="1"/>
</dbReference>
<dbReference type="EMBL" id="JBEPLJ010000007">
    <property type="protein sequence ID" value="MET3586040.1"/>
    <property type="molecule type" value="Genomic_DNA"/>
</dbReference>
<feature type="domain" description="Tyrosine specific protein phosphatases" evidence="1">
    <location>
        <begin position="70"/>
        <end position="121"/>
    </location>
</feature>
<protein>
    <recommendedName>
        <fullName evidence="1">Tyrosine specific protein phosphatases domain-containing protein</fullName>
    </recommendedName>
</protein>
<evidence type="ECO:0000313" key="2">
    <source>
        <dbReference type="EMBL" id="MET3586040.1"/>
    </source>
</evidence>
<comment type="caution">
    <text evidence="2">The sequence shown here is derived from an EMBL/GenBank/DDBJ whole genome shotgun (WGS) entry which is preliminary data.</text>
</comment>
<name>A0ABV2H663_9HYPH</name>
<organism evidence="2 3">
    <name type="scientific">Pseudorhizobium tarimense</name>
    <dbReference type="NCBI Taxonomy" id="1079109"/>
    <lineage>
        <taxon>Bacteria</taxon>
        <taxon>Pseudomonadati</taxon>
        <taxon>Pseudomonadota</taxon>
        <taxon>Alphaproteobacteria</taxon>
        <taxon>Hyphomicrobiales</taxon>
        <taxon>Rhizobiaceae</taxon>
        <taxon>Rhizobium/Agrobacterium group</taxon>
        <taxon>Pseudorhizobium</taxon>
    </lineage>
</organism>
<sequence>MSAIIVCPLASIAELAVRHKASHLVSLIAEKQDFHRPGLIRADRHLTLKMNDIAFAGTGDLLAPAEEHVERLIEFVRQWDRSAPIVIHCWMGVSRSPAAAVIASLAVDPNEDDMALAARLRAVAPHATPNARLIEFGDRLLGRDNRLIKAIKGIGRGSDTDGRASFVLPLRSMGQEDKITATRS</sequence>
<dbReference type="InterPro" id="IPR016130">
    <property type="entry name" value="Tyr_Pase_AS"/>
</dbReference>
<dbReference type="Gene3D" id="3.90.190.10">
    <property type="entry name" value="Protein tyrosine phosphatase superfamily"/>
    <property type="match status" value="1"/>
</dbReference>
<proteinExistence type="predicted"/>
<dbReference type="InterPro" id="IPR000387">
    <property type="entry name" value="Tyr_Pase_dom"/>
</dbReference>
<dbReference type="Proteomes" id="UP001549031">
    <property type="component" value="Unassembled WGS sequence"/>
</dbReference>
<dbReference type="PROSITE" id="PS00383">
    <property type="entry name" value="TYR_PHOSPHATASE_1"/>
    <property type="match status" value="1"/>
</dbReference>
<evidence type="ECO:0000259" key="1">
    <source>
        <dbReference type="PROSITE" id="PS50056"/>
    </source>
</evidence>